<protein>
    <submittedName>
        <fullName evidence="1">Uncharacterized protein</fullName>
    </submittedName>
</protein>
<name>A0AAJ0DH98_9PEZI</name>
<gene>
    <name evidence="1" type="ORF">LTR09_008473</name>
</gene>
<proteinExistence type="predicted"/>
<dbReference type="AlphaFoldDB" id="A0AAJ0DH98"/>
<dbReference type="EMBL" id="JAWDJX010000033">
    <property type="protein sequence ID" value="KAK3050324.1"/>
    <property type="molecule type" value="Genomic_DNA"/>
</dbReference>
<dbReference type="Proteomes" id="UP001271007">
    <property type="component" value="Unassembled WGS sequence"/>
</dbReference>
<organism evidence="1 2">
    <name type="scientific">Extremus antarcticus</name>
    <dbReference type="NCBI Taxonomy" id="702011"/>
    <lineage>
        <taxon>Eukaryota</taxon>
        <taxon>Fungi</taxon>
        <taxon>Dikarya</taxon>
        <taxon>Ascomycota</taxon>
        <taxon>Pezizomycotina</taxon>
        <taxon>Dothideomycetes</taxon>
        <taxon>Dothideomycetidae</taxon>
        <taxon>Mycosphaerellales</taxon>
        <taxon>Extremaceae</taxon>
        <taxon>Extremus</taxon>
    </lineage>
</organism>
<sequence>MAEPIPLGAFERIPTKLRFEIYELCNQQRQDLDSNVAVRHDTISNVKIRNRLPPTAVRAIDSNLVSSSSAIRSEMRSGVNRHIHSVVLHEVAVHVTASAYCTEPPKMQVQRVTLASSKTATTIMSIWKGARHLIIKVTIETLVDFLGRDDALKVYAHKAADFLAKLIHSFPNLDACIIKIPKTVDTKCAKLVDYLFQGLQWPGWTSHYVAILREQPETLAWASSEVYKERFDKLGLWNMEMEERARVAFKGVLSGDEVERWAEWERKDAREKERVRNLGNMRSRRR</sequence>
<comment type="caution">
    <text evidence="1">The sequence shown here is derived from an EMBL/GenBank/DDBJ whole genome shotgun (WGS) entry which is preliminary data.</text>
</comment>
<evidence type="ECO:0000313" key="2">
    <source>
        <dbReference type="Proteomes" id="UP001271007"/>
    </source>
</evidence>
<keyword evidence="2" id="KW-1185">Reference proteome</keyword>
<reference evidence="1" key="1">
    <citation type="submission" date="2023-04" db="EMBL/GenBank/DDBJ databases">
        <title>Black Yeasts Isolated from many extreme environments.</title>
        <authorList>
            <person name="Coleine C."/>
            <person name="Stajich J.E."/>
            <person name="Selbmann L."/>
        </authorList>
    </citation>
    <scope>NUCLEOTIDE SEQUENCE</scope>
    <source>
        <strain evidence="1">CCFEE 5312</strain>
    </source>
</reference>
<evidence type="ECO:0000313" key="1">
    <source>
        <dbReference type="EMBL" id="KAK3050324.1"/>
    </source>
</evidence>
<accession>A0AAJ0DH98</accession>